<dbReference type="RefSeq" id="WP_153635980.1">
    <property type="nucleotide sequence ID" value="NZ_JASCSA010000008.1"/>
</dbReference>
<name>A0ABT6UQM5_9GAMM</name>
<dbReference type="InterPro" id="IPR035968">
    <property type="entry name" value="ATP_synth_F1_ATPase_gsu"/>
</dbReference>
<evidence type="ECO:0000313" key="11">
    <source>
        <dbReference type="Proteomes" id="UP001229025"/>
    </source>
</evidence>
<sequence>MSERMAEISAHIDSVRQLGSVVNAIKGIAAARARNARAEVQAVDRYSAVIVEAVVSAFGHDIATCTHDTREQEPASDDASTGWLLFLAEQGFAGAFSERLLDSLGTALGSAPLMVVGTRGLSILAAREITPLWSAPMPSHSPGIPALADTLTTVIHDQLSKGHFERLELVYTRWEGGAPQRVHRRLLPLELESFAPGSPQDARISTPHTAARPRERPLLQLPPAQLLEQLYQDVVHAQLCQAALHAFAAENEARMQAMASAASQIERELADYKTTLQQVRQETITAEIIELGTGASSTERKTR</sequence>
<dbReference type="PRINTS" id="PR00126">
    <property type="entry name" value="ATPASEGAMMA"/>
</dbReference>
<dbReference type="Pfam" id="PF00231">
    <property type="entry name" value="ATP-synt"/>
    <property type="match status" value="1"/>
</dbReference>
<reference evidence="10 11" key="1">
    <citation type="submission" date="2023-04" db="EMBL/GenBank/DDBJ databases">
        <authorList>
            <person name="Otstavnykh N."/>
            <person name="Seitkalieva A."/>
            <person name="Bystritskaya E."/>
        </authorList>
    </citation>
    <scope>NUCLEOTIDE SEQUENCE [LARGE SCALE GENOMIC DNA]</scope>
    <source>
        <strain evidence="10 11">NRIC 0815</strain>
    </source>
</reference>
<dbReference type="SUPFAM" id="SSF52943">
    <property type="entry name" value="ATP synthase (F1-ATPase), gamma subunit"/>
    <property type="match status" value="1"/>
</dbReference>
<accession>A0ABT6UQM5</accession>
<dbReference type="PANTHER" id="PTHR11693:SF22">
    <property type="entry name" value="ATP SYNTHASE SUBUNIT GAMMA, MITOCHONDRIAL"/>
    <property type="match status" value="1"/>
</dbReference>
<protein>
    <submittedName>
        <fullName evidence="10">FoF1 ATP synthase subunit gamma</fullName>
    </submittedName>
</protein>
<evidence type="ECO:0000256" key="3">
    <source>
        <dbReference type="ARBA" id="ARBA00007681"/>
    </source>
</evidence>
<comment type="caution">
    <text evidence="10">The sequence shown here is derived from an EMBL/GenBank/DDBJ whole genome shotgun (WGS) entry which is preliminary data.</text>
</comment>
<evidence type="ECO:0000256" key="5">
    <source>
        <dbReference type="ARBA" id="ARBA00022781"/>
    </source>
</evidence>
<evidence type="ECO:0000256" key="9">
    <source>
        <dbReference type="ARBA" id="ARBA00023310"/>
    </source>
</evidence>
<keyword evidence="4" id="KW-0813">Transport</keyword>
<gene>
    <name evidence="10" type="ORF">QLT01_11635</name>
</gene>
<comment type="similarity">
    <text evidence="3">Belongs to the ATPase gamma chain family.</text>
</comment>
<keyword evidence="8" id="KW-0139">CF(1)</keyword>
<dbReference type="EMBL" id="JASCSA010000008">
    <property type="protein sequence ID" value="MDI5885004.1"/>
    <property type="molecule type" value="Genomic_DNA"/>
</dbReference>
<dbReference type="Gene3D" id="3.40.1380.10">
    <property type="match status" value="1"/>
</dbReference>
<keyword evidence="7" id="KW-0472">Membrane</keyword>
<evidence type="ECO:0000256" key="2">
    <source>
        <dbReference type="ARBA" id="ARBA00004170"/>
    </source>
</evidence>
<evidence type="ECO:0000256" key="7">
    <source>
        <dbReference type="ARBA" id="ARBA00023136"/>
    </source>
</evidence>
<dbReference type="Proteomes" id="UP001229025">
    <property type="component" value="Unassembled WGS sequence"/>
</dbReference>
<evidence type="ECO:0000256" key="6">
    <source>
        <dbReference type="ARBA" id="ARBA00023065"/>
    </source>
</evidence>
<evidence type="ECO:0000256" key="1">
    <source>
        <dbReference type="ARBA" id="ARBA00003456"/>
    </source>
</evidence>
<dbReference type="Gene3D" id="1.10.287.80">
    <property type="entry name" value="ATP synthase, gamma subunit, helix hairpin domain"/>
    <property type="match status" value="1"/>
</dbReference>
<keyword evidence="5" id="KW-0375">Hydrogen ion transport</keyword>
<comment type="subcellular location">
    <subcellularLocation>
        <location evidence="2">Membrane</location>
        <topology evidence="2">Peripheral membrane protein</topology>
    </subcellularLocation>
</comment>
<organism evidence="10 11">
    <name type="scientific">Cobetia amphilecti</name>
    <dbReference type="NCBI Taxonomy" id="1055104"/>
    <lineage>
        <taxon>Bacteria</taxon>
        <taxon>Pseudomonadati</taxon>
        <taxon>Pseudomonadota</taxon>
        <taxon>Gammaproteobacteria</taxon>
        <taxon>Oceanospirillales</taxon>
        <taxon>Halomonadaceae</taxon>
        <taxon>Cobetia</taxon>
    </lineage>
</organism>
<comment type="function">
    <text evidence="1">Produces ATP from ADP in the presence of a proton gradient across the membrane. The gamma chain is believed to be important in regulating ATPase activity and the flow of protons through the CF(0) complex.</text>
</comment>
<keyword evidence="6" id="KW-0406">Ion transport</keyword>
<keyword evidence="11" id="KW-1185">Reference proteome</keyword>
<keyword evidence="9" id="KW-0066">ATP synthesis</keyword>
<proteinExistence type="inferred from homology"/>
<dbReference type="PANTHER" id="PTHR11693">
    <property type="entry name" value="ATP SYNTHASE GAMMA CHAIN"/>
    <property type="match status" value="1"/>
</dbReference>
<evidence type="ECO:0000256" key="4">
    <source>
        <dbReference type="ARBA" id="ARBA00022448"/>
    </source>
</evidence>
<evidence type="ECO:0000256" key="8">
    <source>
        <dbReference type="ARBA" id="ARBA00023196"/>
    </source>
</evidence>
<dbReference type="InterPro" id="IPR000131">
    <property type="entry name" value="ATP_synth_F1_gsu"/>
</dbReference>
<reference evidence="11" key="2">
    <citation type="submission" date="2023-07" db="EMBL/GenBank/DDBJ databases">
        <title>Genome-based characterization of strain KMM 296 and proposal for reclassification of Cobetia litoralis and Cobetia pacifica, and emended description of the species Cobetia amphilecti and Cobetia marina.</title>
        <authorList>
            <person name="Balabanova L."/>
            <person name="Nedashkovskaya O."/>
        </authorList>
    </citation>
    <scope>NUCLEOTIDE SEQUENCE [LARGE SCALE GENOMIC DNA]</scope>
    <source>
        <strain evidence="11">NRIC 0815</strain>
    </source>
</reference>
<evidence type="ECO:0000313" key="10">
    <source>
        <dbReference type="EMBL" id="MDI5885004.1"/>
    </source>
</evidence>